<dbReference type="InterPro" id="IPR051796">
    <property type="entry name" value="ISF_SsuE-like"/>
</dbReference>
<evidence type="ECO:0000259" key="3">
    <source>
        <dbReference type="Pfam" id="PF03358"/>
    </source>
</evidence>
<feature type="domain" description="NADPH-dependent FMN reductase-like" evidence="3">
    <location>
        <begin position="6"/>
        <end position="128"/>
    </location>
</feature>
<dbReference type="PANTHER" id="PTHR43278">
    <property type="entry name" value="NAD(P)H-DEPENDENT FMN-CONTAINING OXIDOREDUCTASE YWQN-RELATED"/>
    <property type="match status" value="1"/>
</dbReference>
<dbReference type="InterPro" id="IPR005025">
    <property type="entry name" value="FMN_Rdtase-like_dom"/>
</dbReference>
<sequence length="189" mass="20865">MAESFLFLLGSTRPGGNTEALARLAAGGLAPEVEQRWVRLAELPLAPFQDLRHEGAGVYPEPTGTERELLYATLAATDLVIASPLYWYTVSTSVKLYLDYWTAWLRVPGVDFRERMRGKTLWAVTAHTSDDPRQVEPLLGTLRLCADYLGMRWGGELLAYGNRPDEALAADGVHTAAQELFARRALTAS</sequence>
<name>A0ABN1PQY8_9ACTN</name>
<keyword evidence="2" id="KW-0288">FMN</keyword>
<comment type="caution">
    <text evidence="4">The sequence shown here is derived from an EMBL/GenBank/DDBJ whole genome shotgun (WGS) entry which is preliminary data.</text>
</comment>
<keyword evidence="1" id="KW-0285">Flavoprotein</keyword>
<gene>
    <name evidence="4" type="ORF">GCM10009554_16070</name>
</gene>
<evidence type="ECO:0000313" key="4">
    <source>
        <dbReference type="EMBL" id="GAA0931894.1"/>
    </source>
</evidence>
<dbReference type="PANTHER" id="PTHR43278:SF4">
    <property type="entry name" value="NAD(P)H-DEPENDENT FMN-CONTAINING OXIDOREDUCTASE YWQN-RELATED"/>
    <property type="match status" value="1"/>
</dbReference>
<proteinExistence type="predicted"/>
<organism evidence="4 5">
    <name type="scientific">Kribbella koreensis</name>
    <dbReference type="NCBI Taxonomy" id="57909"/>
    <lineage>
        <taxon>Bacteria</taxon>
        <taxon>Bacillati</taxon>
        <taxon>Actinomycetota</taxon>
        <taxon>Actinomycetes</taxon>
        <taxon>Propionibacteriales</taxon>
        <taxon>Kribbellaceae</taxon>
        <taxon>Kribbella</taxon>
    </lineage>
</organism>
<protein>
    <submittedName>
        <fullName evidence="4">NAD(P)H-dependent oxidoreductase</fullName>
    </submittedName>
</protein>
<reference evidence="4 5" key="1">
    <citation type="journal article" date="2019" name="Int. J. Syst. Evol. Microbiol.">
        <title>The Global Catalogue of Microorganisms (GCM) 10K type strain sequencing project: providing services to taxonomists for standard genome sequencing and annotation.</title>
        <authorList>
            <consortium name="The Broad Institute Genomics Platform"/>
            <consortium name="The Broad Institute Genome Sequencing Center for Infectious Disease"/>
            <person name="Wu L."/>
            <person name="Ma J."/>
        </authorList>
    </citation>
    <scope>NUCLEOTIDE SEQUENCE [LARGE SCALE GENOMIC DNA]</scope>
    <source>
        <strain evidence="4 5">JCM 10977</strain>
    </source>
</reference>
<accession>A0ABN1PQY8</accession>
<dbReference type="EMBL" id="BAAAHK010000003">
    <property type="protein sequence ID" value="GAA0931894.1"/>
    <property type="molecule type" value="Genomic_DNA"/>
</dbReference>
<evidence type="ECO:0000313" key="5">
    <source>
        <dbReference type="Proteomes" id="UP001500542"/>
    </source>
</evidence>
<dbReference type="RefSeq" id="WP_343966435.1">
    <property type="nucleotide sequence ID" value="NZ_BAAAHK010000003.1"/>
</dbReference>
<evidence type="ECO:0000256" key="2">
    <source>
        <dbReference type="ARBA" id="ARBA00022643"/>
    </source>
</evidence>
<dbReference type="InterPro" id="IPR029039">
    <property type="entry name" value="Flavoprotein-like_sf"/>
</dbReference>
<evidence type="ECO:0000256" key="1">
    <source>
        <dbReference type="ARBA" id="ARBA00022630"/>
    </source>
</evidence>
<dbReference type="Gene3D" id="3.40.50.360">
    <property type="match status" value="1"/>
</dbReference>
<dbReference type="SUPFAM" id="SSF52218">
    <property type="entry name" value="Flavoproteins"/>
    <property type="match status" value="1"/>
</dbReference>
<keyword evidence="5" id="KW-1185">Reference proteome</keyword>
<dbReference type="Pfam" id="PF03358">
    <property type="entry name" value="FMN_red"/>
    <property type="match status" value="1"/>
</dbReference>
<dbReference type="Proteomes" id="UP001500542">
    <property type="component" value="Unassembled WGS sequence"/>
</dbReference>